<dbReference type="PANTHER" id="PTHR45348:SF2">
    <property type="entry name" value="ZINC-TYPE ALCOHOL DEHYDROGENASE-LIKE PROTEIN C2E1P3.01"/>
    <property type="match status" value="1"/>
</dbReference>
<dbReference type="PANTHER" id="PTHR45348">
    <property type="entry name" value="HYPOTHETICAL OXIDOREDUCTASE (EUROFUNG)"/>
    <property type="match status" value="1"/>
</dbReference>
<feature type="domain" description="Enoyl reductase (ER)" evidence="3">
    <location>
        <begin position="74"/>
        <end position="405"/>
    </location>
</feature>
<dbReference type="InterPro" id="IPR047122">
    <property type="entry name" value="Trans-enoyl_RdTase-like"/>
</dbReference>
<evidence type="ECO:0000256" key="2">
    <source>
        <dbReference type="ARBA" id="ARBA00023002"/>
    </source>
</evidence>
<dbReference type="eggNOG" id="KOG1198">
    <property type="taxonomic scope" value="Eukaryota"/>
</dbReference>
<accession>W3WRS6</accession>
<dbReference type="STRING" id="1229662.W3WRS6"/>
<protein>
    <recommendedName>
        <fullName evidence="3">Enoyl reductase (ER) domain-containing protein</fullName>
    </recommendedName>
</protein>
<dbReference type="RefSeq" id="XP_007838729.1">
    <property type="nucleotide sequence ID" value="XM_007840538.1"/>
</dbReference>
<evidence type="ECO:0000313" key="5">
    <source>
        <dbReference type="Proteomes" id="UP000030651"/>
    </source>
</evidence>
<dbReference type="SUPFAM" id="SSF51735">
    <property type="entry name" value="NAD(P)-binding Rossmann-fold domains"/>
    <property type="match status" value="1"/>
</dbReference>
<dbReference type="SUPFAM" id="SSF50129">
    <property type="entry name" value="GroES-like"/>
    <property type="match status" value="1"/>
</dbReference>
<dbReference type="InterPro" id="IPR011032">
    <property type="entry name" value="GroES-like_sf"/>
</dbReference>
<organism evidence="4 5">
    <name type="scientific">Pestalotiopsis fici (strain W106-1 / CGMCC3.15140)</name>
    <dbReference type="NCBI Taxonomy" id="1229662"/>
    <lineage>
        <taxon>Eukaryota</taxon>
        <taxon>Fungi</taxon>
        <taxon>Dikarya</taxon>
        <taxon>Ascomycota</taxon>
        <taxon>Pezizomycotina</taxon>
        <taxon>Sordariomycetes</taxon>
        <taxon>Xylariomycetidae</taxon>
        <taxon>Amphisphaeriales</taxon>
        <taxon>Sporocadaceae</taxon>
        <taxon>Pestalotiopsis</taxon>
    </lineage>
</organism>
<dbReference type="HOGENOM" id="CLU_026673_16_2_1"/>
<comment type="similarity">
    <text evidence="1">Belongs to the zinc-containing alcohol dehydrogenase family.</text>
</comment>
<dbReference type="Gene3D" id="3.40.50.720">
    <property type="entry name" value="NAD(P)-binding Rossmann-like Domain"/>
    <property type="match status" value="1"/>
</dbReference>
<dbReference type="InterPro" id="IPR020843">
    <property type="entry name" value="ER"/>
</dbReference>
<name>W3WRS6_PESFW</name>
<dbReference type="OMA" id="ESHACAC"/>
<evidence type="ECO:0000313" key="4">
    <source>
        <dbReference type="EMBL" id="ETS76570.1"/>
    </source>
</evidence>
<dbReference type="Gene3D" id="3.90.180.10">
    <property type="entry name" value="Medium-chain alcohol dehydrogenases, catalytic domain"/>
    <property type="match status" value="1"/>
</dbReference>
<dbReference type="EMBL" id="KI912117">
    <property type="protein sequence ID" value="ETS76570.1"/>
    <property type="molecule type" value="Genomic_DNA"/>
</dbReference>
<dbReference type="Proteomes" id="UP000030651">
    <property type="component" value="Unassembled WGS sequence"/>
</dbReference>
<dbReference type="OrthoDB" id="201656at2759"/>
<dbReference type="SMART" id="SM00829">
    <property type="entry name" value="PKS_ER"/>
    <property type="match status" value="1"/>
</dbReference>
<dbReference type="InParanoid" id="W3WRS6"/>
<dbReference type="GO" id="GO:0016651">
    <property type="term" value="F:oxidoreductase activity, acting on NAD(P)H"/>
    <property type="evidence" value="ECO:0007669"/>
    <property type="project" value="InterPro"/>
</dbReference>
<dbReference type="AlphaFoldDB" id="W3WRS6"/>
<dbReference type="CDD" id="cd08249">
    <property type="entry name" value="enoyl_reductase_like"/>
    <property type="match status" value="1"/>
</dbReference>
<keyword evidence="5" id="KW-1185">Reference proteome</keyword>
<dbReference type="GeneID" id="19276970"/>
<keyword evidence="2" id="KW-0560">Oxidoreductase</keyword>
<dbReference type="Pfam" id="PF08240">
    <property type="entry name" value="ADH_N"/>
    <property type="match status" value="1"/>
</dbReference>
<evidence type="ECO:0000259" key="3">
    <source>
        <dbReference type="SMART" id="SM00829"/>
    </source>
</evidence>
<evidence type="ECO:0000256" key="1">
    <source>
        <dbReference type="ARBA" id="ARBA00008072"/>
    </source>
</evidence>
<dbReference type="InterPro" id="IPR036291">
    <property type="entry name" value="NAD(P)-bd_dom_sf"/>
</dbReference>
<reference evidence="5" key="1">
    <citation type="journal article" date="2015" name="BMC Genomics">
        <title>Genomic and transcriptomic analysis of the endophytic fungus Pestalotiopsis fici reveals its lifestyle and high potential for synthesis of natural products.</title>
        <authorList>
            <person name="Wang X."/>
            <person name="Zhang X."/>
            <person name="Liu L."/>
            <person name="Xiang M."/>
            <person name="Wang W."/>
            <person name="Sun X."/>
            <person name="Che Y."/>
            <person name="Guo L."/>
            <person name="Liu G."/>
            <person name="Guo L."/>
            <person name="Wang C."/>
            <person name="Yin W.B."/>
            <person name="Stadler M."/>
            <person name="Zhang X."/>
            <person name="Liu X."/>
        </authorList>
    </citation>
    <scope>NUCLEOTIDE SEQUENCE [LARGE SCALE GENOMIC DNA]</scope>
    <source>
        <strain evidence="5">W106-1 / CGMCC3.15140</strain>
    </source>
</reference>
<gene>
    <name evidence="4" type="ORF">PFICI_11957</name>
</gene>
<sequence length="413" mass="43889">MSPINIIKSYLHFRFHRWDVYASNRPLHGKQESHACACDSEAQLEAKTGLGLCDQGAPHRDSTFHEALAVTSSGRYEVLQIKSKGSLGESEVQICTRAIGLNPIDWKSVDFSMCMPEFPWVNGRELAGVVEAVGSTVSYIRPGDRVWSSTYYRKREAGCFQARVVVPAHTVLPLPSDLSFEDGACLGVPGLTAAMTLWHWLGVPMPCDATMHPTAQGAQGQGPILIWGGSTITGQFAIQLATLSGLDVIAVTSGKTSAVAQSLGAKCVVVRDGKTNDHIVAEISAAVASLAGSPDALTKAIDIVGPETAIHTMGALSSSQPSTIAALSFLPSGATVPDNITVANVQMKDFVLCPESRKYALELNRLIASKIVQLPSHEISSCGLSGIPTGLQRLKEGDMGGKKLVVSLQTDRI</sequence>
<proteinExistence type="inferred from homology"/>
<dbReference type="KEGG" id="pfy:PFICI_11957"/>
<dbReference type="InterPro" id="IPR013154">
    <property type="entry name" value="ADH-like_N"/>
</dbReference>